<feature type="transmembrane region" description="Helical" evidence="1">
    <location>
        <begin position="27"/>
        <end position="51"/>
    </location>
</feature>
<keyword evidence="1" id="KW-1133">Transmembrane helix</keyword>
<gene>
    <name evidence="2" type="ORF">OCH7691_01628</name>
</gene>
<feature type="transmembrane region" description="Helical" evidence="1">
    <location>
        <begin position="119"/>
        <end position="140"/>
    </location>
</feature>
<keyword evidence="1" id="KW-0812">Transmembrane</keyword>
<sequence length="181" mass="19088">MTSPPAPATAPSLAGRAAGLDRALGPALVLAAGLLVAGVALPFVQVERFFIFTDQYSLLSAIGRLAAERHFLLAFVVGLFSLVFPLVKLAAAGWLWFIRNPADPGFARLVHRLEAIGKWSMLDVFVAALLVFSLKASAVADARLAPGLYLFVAAILLSMLAVTRIGVLARRHAGDKRGNGG</sequence>
<accession>A0A1Y5SEN9</accession>
<feature type="transmembrane region" description="Helical" evidence="1">
    <location>
        <begin position="146"/>
        <end position="167"/>
    </location>
</feature>
<keyword evidence="3" id="KW-1185">Reference proteome</keyword>
<dbReference type="InterPro" id="IPR007498">
    <property type="entry name" value="PqiA-like"/>
</dbReference>
<dbReference type="RefSeq" id="WP_085882828.1">
    <property type="nucleotide sequence ID" value="NZ_FWFR01000001.1"/>
</dbReference>
<dbReference type="InParanoid" id="A0A1Y5SEN9"/>
<dbReference type="EMBL" id="FWFR01000001">
    <property type="protein sequence ID" value="SLN39038.1"/>
    <property type="molecule type" value="Genomic_DNA"/>
</dbReference>
<evidence type="ECO:0000313" key="3">
    <source>
        <dbReference type="Proteomes" id="UP000193200"/>
    </source>
</evidence>
<feature type="transmembrane region" description="Helical" evidence="1">
    <location>
        <begin position="71"/>
        <end position="98"/>
    </location>
</feature>
<dbReference type="AlphaFoldDB" id="A0A1Y5SEN9"/>
<protein>
    <submittedName>
        <fullName evidence="2">Paraquat-inducible protein A</fullName>
    </submittedName>
</protein>
<keyword evidence="1" id="KW-0472">Membrane</keyword>
<proteinExistence type="predicted"/>
<evidence type="ECO:0000313" key="2">
    <source>
        <dbReference type="EMBL" id="SLN39038.1"/>
    </source>
</evidence>
<evidence type="ECO:0000256" key="1">
    <source>
        <dbReference type="SAM" id="Phobius"/>
    </source>
</evidence>
<dbReference type="OrthoDB" id="9800207at2"/>
<reference evidence="2 3" key="1">
    <citation type="submission" date="2017-03" db="EMBL/GenBank/DDBJ databases">
        <authorList>
            <person name="Afonso C.L."/>
            <person name="Miller P.J."/>
            <person name="Scott M.A."/>
            <person name="Spackman E."/>
            <person name="Goraichik I."/>
            <person name="Dimitrov K.M."/>
            <person name="Suarez D.L."/>
            <person name="Swayne D.E."/>
        </authorList>
    </citation>
    <scope>NUCLEOTIDE SEQUENCE [LARGE SCALE GENOMIC DNA]</scope>
    <source>
        <strain evidence="2 3">CECT 7691</strain>
    </source>
</reference>
<dbReference type="Pfam" id="PF04403">
    <property type="entry name" value="PqiA"/>
    <property type="match status" value="1"/>
</dbReference>
<name>A0A1Y5SEN9_9PROT</name>
<organism evidence="2 3">
    <name type="scientific">Oceanibacterium hippocampi</name>
    <dbReference type="NCBI Taxonomy" id="745714"/>
    <lineage>
        <taxon>Bacteria</taxon>
        <taxon>Pseudomonadati</taxon>
        <taxon>Pseudomonadota</taxon>
        <taxon>Alphaproteobacteria</taxon>
        <taxon>Sneathiellales</taxon>
        <taxon>Sneathiellaceae</taxon>
        <taxon>Oceanibacterium</taxon>
    </lineage>
</organism>
<dbReference type="Proteomes" id="UP000193200">
    <property type="component" value="Unassembled WGS sequence"/>
</dbReference>